<dbReference type="Pfam" id="PF00271">
    <property type="entry name" value="Helicase_C"/>
    <property type="match status" value="1"/>
</dbReference>
<organism evidence="3 4">
    <name type="scientific">Gloeothece citriformis (strain PCC 7424)</name>
    <name type="common">Cyanothece sp. (strain PCC 7424)</name>
    <dbReference type="NCBI Taxonomy" id="65393"/>
    <lineage>
        <taxon>Bacteria</taxon>
        <taxon>Bacillati</taxon>
        <taxon>Cyanobacteriota</taxon>
        <taxon>Cyanophyceae</taxon>
        <taxon>Oscillatoriophycideae</taxon>
        <taxon>Chroococcales</taxon>
        <taxon>Aphanothecaceae</taxon>
        <taxon>Gloeothece</taxon>
        <taxon>Gloeothece citriformis</taxon>
    </lineage>
</organism>
<dbReference type="EMBL" id="CP001291">
    <property type="protein sequence ID" value="ACK71521.1"/>
    <property type="molecule type" value="Genomic_DNA"/>
</dbReference>
<dbReference type="AlphaFoldDB" id="B7KBG5"/>
<dbReference type="Proteomes" id="UP000002384">
    <property type="component" value="Chromosome"/>
</dbReference>
<reference evidence="4" key="1">
    <citation type="journal article" date="2011" name="MBio">
        <title>Novel metabolic attributes of the genus Cyanothece, comprising a group of unicellular nitrogen-fixing Cyanobacteria.</title>
        <authorList>
            <person name="Bandyopadhyay A."/>
            <person name="Elvitigala T."/>
            <person name="Welsh E."/>
            <person name="Stockel J."/>
            <person name="Liberton M."/>
            <person name="Min H."/>
            <person name="Sherman L.A."/>
            <person name="Pakrasi H.B."/>
        </authorList>
    </citation>
    <scope>NUCLEOTIDE SEQUENCE [LARGE SCALE GENOMIC DNA]</scope>
    <source>
        <strain evidence="4">PCC 7424</strain>
    </source>
</reference>
<dbReference type="InterPro" id="IPR001650">
    <property type="entry name" value="Helicase_C-like"/>
</dbReference>
<dbReference type="STRING" id="65393.PCC7424_3119"/>
<dbReference type="HOGENOM" id="CLU_265999_0_0_3"/>
<gene>
    <name evidence="3" type="ordered locus">PCC7424_3119</name>
</gene>
<dbReference type="KEGG" id="cyc:PCC7424_3119"/>
<keyword evidence="1" id="KW-0175">Coiled coil</keyword>
<proteinExistence type="predicted"/>
<dbReference type="InterPro" id="IPR027417">
    <property type="entry name" value="P-loop_NTPase"/>
</dbReference>
<dbReference type="OrthoDB" id="5557210at2"/>
<dbReference type="PROSITE" id="PS51194">
    <property type="entry name" value="HELICASE_CTER"/>
    <property type="match status" value="1"/>
</dbReference>
<dbReference type="SUPFAM" id="SSF52540">
    <property type="entry name" value="P-loop containing nucleoside triphosphate hydrolases"/>
    <property type="match status" value="1"/>
</dbReference>
<evidence type="ECO:0000259" key="2">
    <source>
        <dbReference type="PROSITE" id="PS51194"/>
    </source>
</evidence>
<keyword evidence="3" id="KW-0347">Helicase</keyword>
<keyword evidence="3" id="KW-0547">Nucleotide-binding</keyword>
<protein>
    <submittedName>
        <fullName evidence="3">Helicase-like protein</fullName>
    </submittedName>
</protein>
<dbReference type="RefSeq" id="WP_015955118.1">
    <property type="nucleotide sequence ID" value="NC_011729.1"/>
</dbReference>
<accession>B7KBG5</accession>
<feature type="coiled-coil region" evidence="1">
    <location>
        <begin position="769"/>
        <end position="796"/>
    </location>
</feature>
<evidence type="ECO:0000313" key="3">
    <source>
        <dbReference type="EMBL" id="ACK71521.1"/>
    </source>
</evidence>
<feature type="domain" description="Helicase C-terminal" evidence="2">
    <location>
        <begin position="753"/>
        <end position="931"/>
    </location>
</feature>
<name>B7KBG5_GLOC7</name>
<keyword evidence="4" id="KW-1185">Reference proteome</keyword>
<dbReference type="Gene3D" id="3.40.50.300">
    <property type="entry name" value="P-loop containing nucleotide triphosphate hydrolases"/>
    <property type="match status" value="1"/>
</dbReference>
<dbReference type="eggNOG" id="COG0513">
    <property type="taxonomic scope" value="Bacteria"/>
</dbReference>
<sequence>MNNSELGKDLGRLFEVGFNIGILTYIDQNQITHHFGDLYRQDLQQLSFSKILRRLADKEQVVSQTHRKIVEKWAIFFIQKSFLAGLNFLGEYINSTGWKERHLKHLEILYYQCCFSGDNSIGTYPKDEKQAFREILSQLGHVATGINLDHYCQKGEFLKADTLILMRCNKELRIICIDYSVFSIKSIRDLLDIDNIEVLRSILLSELSYLKSKSVFSNLSLDTKNTELNLSQSLSLYYQAFKRQDKESIKAIQAGSYAYSFSEFLKDRGLLKDDASVIYNIIGYSDRGICGMTLNKNNCEILATCSHIYKHELKDQSIQEARQEVLNLIKRNAIRSFQNGKTFVDKLFNISQDGISPIVHDELIEGFTNSVDVIPEKLATELQLNPTLNLRQAHSELIKKALKSEATYIFLTGNPGIGKTTAISQFLKSETCLDEGFLFFYVSPRIQVNLDIIEKFTDPLTESLCDDRIFAINTNSRLIHNYGGNSTVHYLSNRYSENFKLKSVQFINQKNEANYRKNYHKTFSRLTEDQLQHQGQKNRAVLNSICEGIYTIINQNISNNIVATVAVQSLKKLFNNQDTLDYFKKIFKDIYNEREGQPIEKEIKNFSRRIKHLLIMIDEITGDDSGVEFLDRISQILSNYGLINNPYGINVKIIVADASLVEPDVINQHLSETSAEPNKIFFRKSPGESSPLSLQEFKFNRSSAIVINANSYPAKRLKITYHILIESLRFNDKIYLTKKYELQKKVQEKIVNNIQSFLSDPSAGQVIVYIQDKNRLADLIERIQEKKQDFQKYQDYLEIHASLSDLEKQQIFQYQNQVKIIFMTASASRGLSFPKAKHILVDIPRFEIEKNLMEVIQVIYRGRGNYQEEGIDKTLDNEEKEIIFYLSEQVVYYPHNSNSSPDESSYERELSLRESVLSLLNILLILKASVMTRIFGFGKIGKENFIIIPIGGKSVFAAGDTFSSKMSGLIKQLKREHYKDRTNQLLKEVSSQLENLFSSVEIILRDRPEVDRSTDLSYLDIQELFNHNFVNLLNNSFEELLNFPPLQTSYISGSLLVVPVAGKIIEEKYKMRLEQELAEIDKTKLLNQLERIYRNPNTAENLKFAIDQAIELVYLLQENPLKTQKLEQKSQYEDQYYLLPLFTFMCSEMMNQYFMGDNQEPDDRRFRDILESYLCSVYPVGNILPIGYNYKNFPFLLFRSYSLNEIRHKLFTDKYFLASNDLNVLNLILYQDS</sequence>
<evidence type="ECO:0000313" key="4">
    <source>
        <dbReference type="Proteomes" id="UP000002384"/>
    </source>
</evidence>
<dbReference type="GO" id="GO:0004386">
    <property type="term" value="F:helicase activity"/>
    <property type="evidence" value="ECO:0007669"/>
    <property type="project" value="UniProtKB-KW"/>
</dbReference>
<keyword evidence="3" id="KW-0067">ATP-binding</keyword>
<keyword evidence="3" id="KW-0378">Hydrolase</keyword>
<evidence type="ECO:0000256" key="1">
    <source>
        <dbReference type="SAM" id="Coils"/>
    </source>
</evidence>